<evidence type="ECO:0000313" key="3">
    <source>
        <dbReference type="EMBL" id="EME43995.1"/>
    </source>
</evidence>
<dbReference type="InterPro" id="IPR032710">
    <property type="entry name" value="NTF2-like_dom_sf"/>
</dbReference>
<dbReference type="GO" id="GO:0051028">
    <property type="term" value="P:mRNA transport"/>
    <property type="evidence" value="ECO:0007669"/>
    <property type="project" value="UniProtKB-UniRule"/>
</dbReference>
<organism evidence="3 4">
    <name type="scientific">Dothistroma septosporum (strain NZE10 / CBS 128990)</name>
    <name type="common">Red band needle blight fungus</name>
    <name type="synonym">Mycosphaerella pini</name>
    <dbReference type="NCBI Taxonomy" id="675120"/>
    <lineage>
        <taxon>Eukaryota</taxon>
        <taxon>Fungi</taxon>
        <taxon>Dikarya</taxon>
        <taxon>Ascomycota</taxon>
        <taxon>Pezizomycotina</taxon>
        <taxon>Dothideomycetes</taxon>
        <taxon>Dothideomycetidae</taxon>
        <taxon>Mycosphaerellales</taxon>
        <taxon>Mycosphaerellaceae</taxon>
        <taxon>Dothistroma</taxon>
    </lineage>
</organism>
<reference evidence="4" key="1">
    <citation type="journal article" date="2012" name="PLoS Genet.">
        <title>The genomes of the fungal plant pathogens Cladosporium fulvum and Dothistroma septosporum reveal adaptation to different hosts and lifestyles but also signatures of common ancestry.</title>
        <authorList>
            <person name="de Wit P.J.G.M."/>
            <person name="van der Burgt A."/>
            <person name="Oekmen B."/>
            <person name="Stergiopoulos I."/>
            <person name="Abd-Elsalam K.A."/>
            <person name="Aerts A.L."/>
            <person name="Bahkali A.H."/>
            <person name="Beenen H.G."/>
            <person name="Chettri P."/>
            <person name="Cox M.P."/>
            <person name="Datema E."/>
            <person name="de Vries R.P."/>
            <person name="Dhillon B."/>
            <person name="Ganley A.R."/>
            <person name="Griffiths S.A."/>
            <person name="Guo Y."/>
            <person name="Hamelin R.C."/>
            <person name="Henrissat B."/>
            <person name="Kabir M.S."/>
            <person name="Jashni M.K."/>
            <person name="Kema G."/>
            <person name="Klaubauf S."/>
            <person name="Lapidus A."/>
            <person name="Levasseur A."/>
            <person name="Lindquist E."/>
            <person name="Mehrabi R."/>
            <person name="Ohm R.A."/>
            <person name="Owen T.J."/>
            <person name="Salamov A."/>
            <person name="Schwelm A."/>
            <person name="Schijlen E."/>
            <person name="Sun H."/>
            <person name="van den Burg H.A."/>
            <person name="van Ham R.C.H.J."/>
            <person name="Zhang S."/>
            <person name="Goodwin S.B."/>
            <person name="Grigoriev I.V."/>
            <person name="Collemare J."/>
            <person name="Bradshaw R.E."/>
        </authorList>
    </citation>
    <scope>NUCLEOTIDE SEQUENCE [LARGE SCALE GENOMIC DNA]</scope>
    <source>
        <strain evidence="4">NZE10 / CBS 128990</strain>
    </source>
</reference>
<protein>
    <recommendedName>
        <fullName evidence="1">NTF2-related export protein</fullName>
    </recommendedName>
</protein>
<name>N1PNN0_DOTSN</name>
<dbReference type="PROSITE" id="PS50177">
    <property type="entry name" value="NTF2_DOMAIN"/>
    <property type="match status" value="1"/>
</dbReference>
<accession>N1PNN0</accession>
<dbReference type="OrthoDB" id="3509362at2759"/>
<dbReference type="Pfam" id="PF02136">
    <property type="entry name" value="NTF2"/>
    <property type="match status" value="1"/>
</dbReference>
<evidence type="ECO:0000313" key="4">
    <source>
        <dbReference type="Proteomes" id="UP000016933"/>
    </source>
</evidence>
<dbReference type="GO" id="GO:0005737">
    <property type="term" value="C:cytoplasm"/>
    <property type="evidence" value="ECO:0007669"/>
    <property type="project" value="UniProtKB-SubCell"/>
</dbReference>
<dbReference type="GO" id="GO:0005634">
    <property type="term" value="C:nucleus"/>
    <property type="evidence" value="ECO:0007669"/>
    <property type="project" value="UniProtKB-SubCell"/>
</dbReference>
<keyword evidence="1" id="KW-0813">Transport</keyword>
<dbReference type="EMBL" id="KB446539">
    <property type="protein sequence ID" value="EME43995.1"/>
    <property type="molecule type" value="Genomic_DNA"/>
</dbReference>
<dbReference type="AlphaFoldDB" id="N1PNN0"/>
<dbReference type="PANTHER" id="PTHR12612">
    <property type="entry name" value="NUCLEAR TRANSPORT FACTOR 2"/>
    <property type="match status" value="1"/>
</dbReference>
<comment type="function">
    <text evidence="1">Has a role in nuclear-cytoplasmic transport of proteins and mRNAs.</text>
</comment>
<reference evidence="3 4" key="2">
    <citation type="journal article" date="2012" name="PLoS Pathog.">
        <title>Diverse lifestyles and strategies of plant pathogenesis encoded in the genomes of eighteen Dothideomycetes fungi.</title>
        <authorList>
            <person name="Ohm R.A."/>
            <person name="Feau N."/>
            <person name="Henrissat B."/>
            <person name="Schoch C.L."/>
            <person name="Horwitz B.A."/>
            <person name="Barry K.W."/>
            <person name="Condon B.J."/>
            <person name="Copeland A.C."/>
            <person name="Dhillon B."/>
            <person name="Glaser F."/>
            <person name="Hesse C.N."/>
            <person name="Kosti I."/>
            <person name="LaButti K."/>
            <person name="Lindquist E.A."/>
            <person name="Lucas S."/>
            <person name="Salamov A.A."/>
            <person name="Bradshaw R.E."/>
            <person name="Ciuffetti L."/>
            <person name="Hamelin R.C."/>
            <person name="Kema G.H.J."/>
            <person name="Lawrence C."/>
            <person name="Scott J.A."/>
            <person name="Spatafora J.W."/>
            <person name="Turgeon B.G."/>
            <person name="de Wit P.J.G.M."/>
            <person name="Zhong S."/>
            <person name="Goodwin S.B."/>
            <person name="Grigoriev I.V."/>
        </authorList>
    </citation>
    <scope>NUCLEOTIDE SEQUENCE [LARGE SCALE GENOMIC DNA]</scope>
    <source>
        <strain evidence="4">NZE10 / CBS 128990</strain>
    </source>
</reference>
<keyword evidence="1" id="KW-0963">Cytoplasm</keyword>
<evidence type="ECO:0000256" key="1">
    <source>
        <dbReference type="RuleBase" id="RU369002"/>
    </source>
</evidence>
<dbReference type="Proteomes" id="UP000016933">
    <property type="component" value="Unassembled WGS sequence"/>
</dbReference>
<dbReference type="GO" id="GO:0006913">
    <property type="term" value="P:nucleocytoplasmic transport"/>
    <property type="evidence" value="ECO:0007669"/>
    <property type="project" value="UniProtKB-UniRule"/>
</dbReference>
<dbReference type="GO" id="GO:0015031">
    <property type="term" value="P:protein transport"/>
    <property type="evidence" value="ECO:0007669"/>
    <property type="project" value="UniProtKB-KW"/>
</dbReference>
<proteinExistence type="predicted"/>
<keyword evidence="1" id="KW-0539">Nucleus</keyword>
<dbReference type="HOGENOM" id="CLU_1855236_0_0_1"/>
<comment type="subcellular location">
    <subcellularLocation>
        <location evidence="1">Cytoplasm</location>
    </subcellularLocation>
    <subcellularLocation>
        <location evidence="1">Nucleus</location>
    </subcellularLocation>
</comment>
<dbReference type="STRING" id="675120.N1PNN0"/>
<dbReference type="Gene3D" id="3.10.450.50">
    <property type="match status" value="1"/>
</dbReference>
<feature type="domain" description="NTF2" evidence="2">
    <location>
        <begin position="7"/>
        <end position="126"/>
    </location>
</feature>
<keyword evidence="4" id="KW-1185">Reference proteome</keyword>
<evidence type="ECO:0000259" key="2">
    <source>
        <dbReference type="PROSITE" id="PS50177"/>
    </source>
</evidence>
<dbReference type="InterPro" id="IPR002075">
    <property type="entry name" value="NTF2_dom"/>
</dbReference>
<dbReference type="InterPro" id="IPR045875">
    <property type="entry name" value="NTF2"/>
</dbReference>
<dbReference type="InterPro" id="IPR018222">
    <property type="entry name" value="Nuclear_transport_factor_2_euk"/>
</dbReference>
<dbReference type="SUPFAM" id="SSF54427">
    <property type="entry name" value="NTF2-like"/>
    <property type="match status" value="1"/>
</dbReference>
<gene>
    <name evidence="3" type="ORF">DOTSEDRAFT_71711</name>
</gene>
<keyword evidence="1" id="KW-0653">Protein transport</keyword>
<sequence length="138" mass="15006">MADPAATATPFLERYFTTFDFGSRATLEGFYTSSSRLTFEDTTCTGASEIVPFLFEAPKQLEHKRAKTVVDEIGSGGNLSVLVTGLLEFGKRGTTSKFATSLVLGRKEGGTDGEERWVILSQIISISFDGSEEVDMDD</sequence>